<proteinExistence type="predicted"/>
<comment type="caution">
    <text evidence="2">The sequence shown here is derived from an EMBL/GenBank/DDBJ whole genome shotgun (WGS) entry which is preliminary data.</text>
</comment>
<name>A0A412DW21_BACSE</name>
<gene>
    <name evidence="2" type="ORF">DWY58_18885</name>
</gene>
<evidence type="ECO:0000313" key="2">
    <source>
        <dbReference type="EMBL" id="RGR24213.1"/>
    </source>
</evidence>
<evidence type="ECO:0000313" key="3">
    <source>
        <dbReference type="Proteomes" id="UP000284161"/>
    </source>
</evidence>
<evidence type="ECO:0000259" key="1">
    <source>
        <dbReference type="Pfam" id="PF01609"/>
    </source>
</evidence>
<dbReference type="GO" id="GO:0006313">
    <property type="term" value="P:DNA transposition"/>
    <property type="evidence" value="ECO:0007669"/>
    <property type="project" value="InterPro"/>
</dbReference>
<dbReference type="InterPro" id="IPR002559">
    <property type="entry name" value="Transposase_11"/>
</dbReference>
<protein>
    <submittedName>
        <fullName evidence="2">IS1380-like element IS613 family transposase</fullName>
    </submittedName>
</protein>
<accession>A0A412DW21</accession>
<dbReference type="GO" id="GO:0003677">
    <property type="term" value="F:DNA binding"/>
    <property type="evidence" value="ECO:0007669"/>
    <property type="project" value="InterPro"/>
</dbReference>
<dbReference type="EMBL" id="QRUB01000055">
    <property type="protein sequence ID" value="RGR24213.1"/>
    <property type="molecule type" value="Genomic_DNA"/>
</dbReference>
<dbReference type="GO" id="GO:0004803">
    <property type="term" value="F:transposase activity"/>
    <property type="evidence" value="ECO:0007669"/>
    <property type="project" value="InterPro"/>
</dbReference>
<reference evidence="2 3" key="1">
    <citation type="submission" date="2018-08" db="EMBL/GenBank/DDBJ databases">
        <title>A genome reference for cultivated species of the human gut microbiota.</title>
        <authorList>
            <person name="Zou Y."/>
            <person name="Xue W."/>
            <person name="Luo G."/>
        </authorList>
    </citation>
    <scope>NUCLEOTIDE SEQUENCE [LARGE SCALE GENOMIC DNA]</scope>
    <source>
        <strain evidence="2 3">AF25-6</strain>
    </source>
</reference>
<dbReference type="NCBIfam" id="NF033539">
    <property type="entry name" value="transpos_IS1380"/>
    <property type="match status" value="1"/>
</dbReference>
<organism evidence="2 3">
    <name type="scientific">Bacteroides stercoris</name>
    <dbReference type="NCBI Taxonomy" id="46506"/>
    <lineage>
        <taxon>Bacteria</taxon>
        <taxon>Pseudomonadati</taxon>
        <taxon>Bacteroidota</taxon>
        <taxon>Bacteroidia</taxon>
        <taxon>Bacteroidales</taxon>
        <taxon>Bacteroidaceae</taxon>
        <taxon>Bacteroides</taxon>
    </lineage>
</organism>
<dbReference type="InterPro" id="IPR047960">
    <property type="entry name" value="Transpos_IS1380"/>
</dbReference>
<feature type="domain" description="Transposase IS4-like" evidence="1">
    <location>
        <begin position="140"/>
        <end position="306"/>
    </location>
</feature>
<sequence length="318" mass="36603">MAKIQIKSEKLTPFGGIFSIMEQFDSTLSSVIDSTLGLRCSSFGYQYSEIVRSLMSIYFCGGSCIEDVTTHLMNHLSLHPTLRTCSSDTILRAIKELTQGNISYTSDTGKNYDFNTADTLNTLLLNCMFASGQLKEGEMYDVDFDHQFIETEKYDAKPTYKKFLGYRPGVAVIDDLIVGIENSDGNTNVRFHQKDTLKRFFERFEQNGLTINRFRADCGSCSEEIVEEIEKHSKSFYIRANRCSSLYNDIFALRGWKTEEINGIEFELNSILVEKWKGKAYRLVIQRQKRMDGVLDLWEGEYTYRCILTNDYESSTRE</sequence>
<feature type="non-terminal residue" evidence="2">
    <location>
        <position position="318"/>
    </location>
</feature>
<dbReference type="Proteomes" id="UP000284161">
    <property type="component" value="Unassembled WGS sequence"/>
</dbReference>
<dbReference type="AlphaFoldDB" id="A0A412DW21"/>
<dbReference type="Pfam" id="PF01609">
    <property type="entry name" value="DDE_Tnp_1"/>
    <property type="match status" value="1"/>
</dbReference>